<dbReference type="GO" id="GO:0046982">
    <property type="term" value="F:protein heterodimerization activity"/>
    <property type="evidence" value="ECO:0007669"/>
    <property type="project" value="InterPro"/>
</dbReference>
<dbReference type="InterPro" id="IPR000558">
    <property type="entry name" value="Histone_H2B"/>
</dbReference>
<dbReference type="VEuPathDB" id="CryptoDB:GNI_015850"/>
<dbReference type="PRINTS" id="PR00621">
    <property type="entry name" value="HISTONEH2B"/>
</dbReference>
<dbReference type="GO" id="GO:0003677">
    <property type="term" value="F:DNA binding"/>
    <property type="evidence" value="ECO:0007669"/>
    <property type="project" value="InterPro"/>
</dbReference>
<accession>A0A023BCF5</accession>
<organism evidence="3 4">
    <name type="scientific">Gregarina niphandrodes</name>
    <name type="common">Septate eugregarine</name>
    <dbReference type="NCBI Taxonomy" id="110365"/>
    <lineage>
        <taxon>Eukaryota</taxon>
        <taxon>Sar</taxon>
        <taxon>Alveolata</taxon>
        <taxon>Apicomplexa</taxon>
        <taxon>Conoidasida</taxon>
        <taxon>Gregarinasina</taxon>
        <taxon>Eugregarinorida</taxon>
        <taxon>Gregarinidae</taxon>
        <taxon>Gregarina</taxon>
    </lineage>
</organism>
<keyword evidence="4" id="KW-1185">Reference proteome</keyword>
<dbReference type="PANTHER" id="PTHR23428">
    <property type="entry name" value="HISTONE H2B"/>
    <property type="match status" value="1"/>
</dbReference>
<dbReference type="GO" id="GO:0030527">
    <property type="term" value="F:structural constituent of chromatin"/>
    <property type="evidence" value="ECO:0007669"/>
    <property type="project" value="InterPro"/>
</dbReference>
<gene>
    <name evidence="3" type="ORF">GNI_015850</name>
</gene>
<dbReference type="Proteomes" id="UP000019763">
    <property type="component" value="Unassembled WGS sequence"/>
</dbReference>
<dbReference type="OMA" id="AETYKVY"/>
<reference evidence="3" key="1">
    <citation type="submission" date="2013-12" db="EMBL/GenBank/DDBJ databases">
        <authorList>
            <person name="Omoto C.K."/>
            <person name="Sibley D."/>
            <person name="Venepally P."/>
            <person name="Hadjithomas M."/>
            <person name="Karamycheva S."/>
            <person name="Brunk B."/>
            <person name="Roos D."/>
            <person name="Caler E."/>
            <person name="Lorenzi H."/>
        </authorList>
    </citation>
    <scope>NUCLEOTIDE SEQUENCE</scope>
</reference>
<protein>
    <submittedName>
        <fullName evidence="3">Histone H2B</fullName>
    </submittedName>
</protein>
<dbReference type="GO" id="GO:0005634">
    <property type="term" value="C:nucleus"/>
    <property type="evidence" value="ECO:0007669"/>
    <property type="project" value="UniProtKB-ARBA"/>
</dbReference>
<dbReference type="Pfam" id="PF00125">
    <property type="entry name" value="Histone"/>
    <property type="match status" value="1"/>
</dbReference>
<dbReference type="OrthoDB" id="10036053at2759"/>
<dbReference type="EMBL" id="AFNH02000116">
    <property type="protein sequence ID" value="EZG82922.1"/>
    <property type="molecule type" value="Genomic_DNA"/>
</dbReference>
<dbReference type="SUPFAM" id="SSF47113">
    <property type="entry name" value="Histone-fold"/>
    <property type="match status" value="1"/>
</dbReference>
<comment type="similarity">
    <text evidence="1">Belongs to the histone H2B family.</text>
</comment>
<dbReference type="GO" id="GO:0000786">
    <property type="term" value="C:nucleosome"/>
    <property type="evidence" value="ECO:0007669"/>
    <property type="project" value="InterPro"/>
</dbReference>
<name>A0A023BCF5_GRENI</name>
<dbReference type="CDD" id="cd22910">
    <property type="entry name" value="HFD_H2B"/>
    <property type="match status" value="1"/>
</dbReference>
<evidence type="ECO:0000313" key="3">
    <source>
        <dbReference type="EMBL" id="EZG82922.1"/>
    </source>
</evidence>
<feature type="domain" description="Core Histone H2A/H2B/H3" evidence="2">
    <location>
        <begin position="35"/>
        <end position="100"/>
    </location>
</feature>
<dbReference type="AlphaFoldDB" id="A0A023BCF5"/>
<comment type="caution">
    <text evidence="3">The sequence shown here is derived from an EMBL/GenBank/DDBJ whole genome shotgun (WGS) entry which is preliminary data.</text>
</comment>
<dbReference type="InterPro" id="IPR007125">
    <property type="entry name" value="H2A/H2B/H3"/>
</dbReference>
<dbReference type="SMART" id="SM00427">
    <property type="entry name" value="H2B"/>
    <property type="match status" value="1"/>
</dbReference>
<proteinExistence type="inferred from homology"/>
<dbReference type="eggNOG" id="KOG1744">
    <property type="taxonomic scope" value="Eukaryota"/>
</dbReference>
<dbReference type="InterPro" id="IPR009072">
    <property type="entry name" value="Histone-fold"/>
</dbReference>
<dbReference type="RefSeq" id="XP_011128975.1">
    <property type="nucleotide sequence ID" value="XM_011130673.1"/>
</dbReference>
<evidence type="ECO:0000259" key="2">
    <source>
        <dbReference type="Pfam" id="PF00125"/>
    </source>
</evidence>
<dbReference type="FunFam" id="1.10.20.10:FF:000043">
    <property type="entry name" value="Histone H2B"/>
    <property type="match status" value="1"/>
</dbReference>
<sequence>MAADKKIATKKVASKKVASKKVATGGERKRKHVTGKYVTYINKLLKNVHTDLTITSKAMSIVHSFVLDNFSRICDEASNLCKRTKTKTLGAREIQTAVRLILPGELSKHATNEGAKAVTHYGNAA</sequence>
<dbReference type="Gene3D" id="1.10.20.10">
    <property type="entry name" value="Histone, subunit A"/>
    <property type="match status" value="1"/>
</dbReference>
<dbReference type="GeneID" id="22910839"/>
<evidence type="ECO:0000313" key="4">
    <source>
        <dbReference type="Proteomes" id="UP000019763"/>
    </source>
</evidence>
<evidence type="ECO:0000256" key="1">
    <source>
        <dbReference type="ARBA" id="ARBA00006846"/>
    </source>
</evidence>